<sequence length="265" mass="28640">MKKWLNLALYTVLAALPATQSFAGSTATQGQLTLSYSDGRAPTTGVDKVNAVLRTVGVRVSTLPLPQAAKPILESAKTRAITPDESNRLLSLFSLHRGQLLEEIDKAGRQPEAHRGGFLSTSEVGVAPYPKVYDMKAMTPEVKYFLQEKFGKLHVNSAENGVGIDEVMTIVSGGPWTWFFLLKDNVIGKLTLGHVGIAGQAWRISYPGLVPHGGYLDADYGLVVAYAHGPKNFVMRYQEPGVEGAALLGSNAWIDFTGKTPKLLD</sequence>
<keyword evidence="3" id="KW-1185">Reference proteome</keyword>
<accession>A0ABY7VKP8</accession>
<organism evidence="2 3">
    <name type="scientific">Thalassomonas haliotis</name>
    <dbReference type="NCBI Taxonomy" id="485448"/>
    <lineage>
        <taxon>Bacteria</taxon>
        <taxon>Pseudomonadati</taxon>
        <taxon>Pseudomonadota</taxon>
        <taxon>Gammaproteobacteria</taxon>
        <taxon>Alteromonadales</taxon>
        <taxon>Colwelliaceae</taxon>
        <taxon>Thalassomonas</taxon>
    </lineage>
</organism>
<evidence type="ECO:0000313" key="3">
    <source>
        <dbReference type="Proteomes" id="UP001215231"/>
    </source>
</evidence>
<keyword evidence="1" id="KW-0732">Signal</keyword>
<protein>
    <submittedName>
        <fullName evidence="2">Uncharacterized protein</fullName>
    </submittedName>
</protein>
<feature type="signal peptide" evidence="1">
    <location>
        <begin position="1"/>
        <end position="23"/>
    </location>
</feature>
<dbReference type="RefSeq" id="WP_274054557.1">
    <property type="nucleotide sequence ID" value="NZ_CP059693.1"/>
</dbReference>
<dbReference type="Proteomes" id="UP001215231">
    <property type="component" value="Chromosome"/>
</dbReference>
<gene>
    <name evidence="2" type="ORF">H3N35_11865</name>
</gene>
<proteinExistence type="predicted"/>
<reference evidence="2 3" key="1">
    <citation type="journal article" date="2022" name="Mar. Drugs">
        <title>Bioassay-Guided Fractionation Leads to the Detection of Cholic Acid Generated by the Rare Thalassomonas sp.</title>
        <authorList>
            <person name="Pheiffer F."/>
            <person name="Schneider Y.K."/>
            <person name="Hansen E.H."/>
            <person name="Andersen J.H."/>
            <person name="Isaksson J."/>
            <person name="Busche T."/>
            <person name="R C."/>
            <person name="Kalinowski J."/>
            <person name="Zyl L.V."/>
            <person name="Trindade M."/>
        </authorList>
    </citation>
    <scope>NUCLEOTIDE SEQUENCE [LARGE SCALE GENOMIC DNA]</scope>
    <source>
        <strain evidence="2 3">A5K-61T</strain>
    </source>
</reference>
<feature type="chain" id="PRO_5046644325" evidence="1">
    <location>
        <begin position="24"/>
        <end position="265"/>
    </location>
</feature>
<evidence type="ECO:0000313" key="2">
    <source>
        <dbReference type="EMBL" id="WDE14070.1"/>
    </source>
</evidence>
<name>A0ABY7VKP8_9GAMM</name>
<dbReference type="EMBL" id="CP059693">
    <property type="protein sequence ID" value="WDE14070.1"/>
    <property type="molecule type" value="Genomic_DNA"/>
</dbReference>
<evidence type="ECO:0000256" key="1">
    <source>
        <dbReference type="SAM" id="SignalP"/>
    </source>
</evidence>